<proteinExistence type="predicted"/>
<dbReference type="AlphaFoldDB" id="A0A0E9VHL9"/>
<accession>A0A0E9VHL9</accession>
<sequence length="23" mass="2685">MNAHVQYNIYNANFGRKLILDSC</sequence>
<evidence type="ECO:0000313" key="1">
    <source>
        <dbReference type="EMBL" id="JAH77496.1"/>
    </source>
</evidence>
<reference evidence="1" key="1">
    <citation type="submission" date="2014-11" db="EMBL/GenBank/DDBJ databases">
        <authorList>
            <person name="Amaro Gonzalez C."/>
        </authorList>
    </citation>
    <scope>NUCLEOTIDE SEQUENCE</scope>
</reference>
<reference evidence="1" key="2">
    <citation type="journal article" date="2015" name="Fish Shellfish Immunol.">
        <title>Early steps in the European eel (Anguilla anguilla)-Vibrio vulnificus interaction in the gills: Role of the RtxA13 toxin.</title>
        <authorList>
            <person name="Callol A."/>
            <person name="Pajuelo D."/>
            <person name="Ebbesson L."/>
            <person name="Teles M."/>
            <person name="MacKenzie S."/>
            <person name="Amaro C."/>
        </authorList>
    </citation>
    <scope>NUCLEOTIDE SEQUENCE</scope>
</reference>
<dbReference type="EMBL" id="GBXM01031081">
    <property type="protein sequence ID" value="JAH77496.1"/>
    <property type="molecule type" value="Transcribed_RNA"/>
</dbReference>
<name>A0A0E9VHL9_ANGAN</name>
<protein>
    <submittedName>
        <fullName evidence="1">Uncharacterized protein</fullName>
    </submittedName>
</protein>
<organism evidence="1">
    <name type="scientific">Anguilla anguilla</name>
    <name type="common">European freshwater eel</name>
    <name type="synonym">Muraena anguilla</name>
    <dbReference type="NCBI Taxonomy" id="7936"/>
    <lineage>
        <taxon>Eukaryota</taxon>
        <taxon>Metazoa</taxon>
        <taxon>Chordata</taxon>
        <taxon>Craniata</taxon>
        <taxon>Vertebrata</taxon>
        <taxon>Euteleostomi</taxon>
        <taxon>Actinopterygii</taxon>
        <taxon>Neopterygii</taxon>
        <taxon>Teleostei</taxon>
        <taxon>Anguilliformes</taxon>
        <taxon>Anguillidae</taxon>
        <taxon>Anguilla</taxon>
    </lineage>
</organism>